<organism evidence="1 2">
    <name type="scientific">Okeania hirsuta</name>
    <dbReference type="NCBI Taxonomy" id="1458930"/>
    <lineage>
        <taxon>Bacteria</taxon>
        <taxon>Bacillati</taxon>
        <taxon>Cyanobacteriota</taxon>
        <taxon>Cyanophyceae</taxon>
        <taxon>Oscillatoriophycideae</taxon>
        <taxon>Oscillatoriales</taxon>
        <taxon>Microcoleaceae</taxon>
        <taxon>Okeania</taxon>
    </lineage>
</organism>
<name>A0A3N6QL07_9CYAN</name>
<sequence>MFLTDSVFLKSPKPIEALGLIWRVCLLVYTLGQRELRQTLKRMKTGVKNQLGRLTDRPTLRWIFQCFQSVHVFYLQEVKQISNLTNERLHLLKFFPQSCQDYYLLI</sequence>
<gene>
    <name evidence="1" type="ORF">D5R40_14810</name>
</gene>
<comment type="caution">
    <text evidence="1">The sequence shown here is derived from an EMBL/GenBank/DDBJ whole genome shotgun (WGS) entry which is preliminary data.</text>
</comment>
<dbReference type="Proteomes" id="UP000269154">
    <property type="component" value="Unassembled WGS sequence"/>
</dbReference>
<reference evidence="1 2" key="1">
    <citation type="journal article" date="2018" name="ACS Chem. Biol.">
        <title>Ketoreductase domain dysfunction expands chemodiversity: malyngamide biosynthesis in the cyanobacterium Okeania hirsuta.</title>
        <authorList>
            <person name="Moss N.A."/>
            <person name="Leao T."/>
            <person name="Rankin M."/>
            <person name="McCullough T.M."/>
            <person name="Qu P."/>
            <person name="Korobeynikov A."/>
            <person name="Smith J.L."/>
            <person name="Gerwick L."/>
            <person name="Gerwick W.H."/>
        </authorList>
    </citation>
    <scope>NUCLEOTIDE SEQUENCE [LARGE SCALE GENOMIC DNA]</scope>
    <source>
        <strain evidence="1 2">PAB10Feb10-1</strain>
    </source>
</reference>
<keyword evidence="2" id="KW-1185">Reference proteome</keyword>
<proteinExistence type="predicted"/>
<protein>
    <submittedName>
        <fullName evidence="1">Uncharacterized protein</fullName>
    </submittedName>
</protein>
<evidence type="ECO:0000313" key="1">
    <source>
        <dbReference type="EMBL" id="RQH42258.1"/>
    </source>
</evidence>
<evidence type="ECO:0000313" key="2">
    <source>
        <dbReference type="Proteomes" id="UP000269154"/>
    </source>
</evidence>
<dbReference type="AlphaFoldDB" id="A0A3N6QL07"/>
<dbReference type="EMBL" id="RCBY01000075">
    <property type="protein sequence ID" value="RQH42258.1"/>
    <property type="molecule type" value="Genomic_DNA"/>
</dbReference>
<dbReference type="RefSeq" id="WP_124146640.1">
    <property type="nucleotide sequence ID" value="NZ_CAWOKI010000183.1"/>
</dbReference>
<accession>A0A3N6QL07</accession>
<dbReference type="OrthoDB" id="467786at2"/>